<dbReference type="CDD" id="cd00180">
    <property type="entry name" value="PKc"/>
    <property type="match status" value="1"/>
</dbReference>
<gene>
    <name evidence="6" type="ORF">POCTA_138.1.T0430312</name>
</gene>
<dbReference type="Pfam" id="PF00069">
    <property type="entry name" value="Pkinase"/>
    <property type="match status" value="1"/>
</dbReference>
<dbReference type="OrthoDB" id="354826at2759"/>
<dbReference type="PANTHER" id="PTHR44167">
    <property type="entry name" value="OVARIAN-SPECIFIC SERINE/THREONINE-PROTEIN KINASE LOK-RELATED"/>
    <property type="match status" value="1"/>
</dbReference>
<feature type="domain" description="Protein kinase" evidence="5">
    <location>
        <begin position="9"/>
        <end position="253"/>
    </location>
</feature>
<keyword evidence="4" id="KW-1133">Transmembrane helix</keyword>
<keyword evidence="4" id="KW-0472">Membrane</keyword>
<proteinExistence type="predicted"/>
<dbReference type="PANTHER" id="PTHR44167:SF24">
    <property type="entry name" value="SERINE_THREONINE-PROTEIN KINASE CHK2"/>
    <property type="match status" value="1"/>
</dbReference>
<sequence length="635" mass="74957">MQQVEQFQVKFEKVIGRGAFGQIFQGEIDVSKVVALKVQDRITEHEKQILTALKGNQFDHIIEVIAFEENNKGVFTVMELGQCLQLQNQSDKRRICLEMSKGVAQLHKLRFFHRDLKPDNFVLGQDNKIKLIDFGISKTIESITQSRMQGTSKYMAPEVVACTDYDSSVDIWSLGILFYEVFTNEQFFAKFEESDMIQIIQEVQQIQINQKIRGQKQLEQWQKELLQKMIVQKLDENLQLVQSIERISIDEVIQVLEKHDESIIQDNIELKQDKQHNQVGLNFINQFILYHYTMLLQLMQTLKIKIPQYFLQISNFILLMISNIKLWLFNIQHSLLICIKEEQQKNDQLIQSNINEIQNYLKPYIELYLYLYPILKVAYQKCLHYLQVVYQAVMYFFKIVVKIPVVIILVNYNFGVMLLKRCYLIIQLFKRFQIIIIYQLINVSKPKQYPIALLIGEAGVGKTKLYNQINDSETLQYEIIETSSFDFQHNYEQREKQITEFQDIFYSKPNKVATLFLVVKFQELHLMKRSILNIYPYFKKFQSQITLVVTHFDLSDDQKQDKIDLQIALKLFKVKSILFVGQKTSKQELIAQIRASDCLIPIGEGYQFDLSDTIFEQFHKQNRQEVMNAQQELIE</sequence>
<reference evidence="6" key="1">
    <citation type="submission" date="2021-01" db="EMBL/GenBank/DDBJ databases">
        <authorList>
            <consortium name="Genoscope - CEA"/>
            <person name="William W."/>
        </authorList>
    </citation>
    <scope>NUCLEOTIDE SEQUENCE</scope>
</reference>
<name>A0A8S1UHK4_PAROT</name>
<keyword evidence="7" id="KW-1185">Reference proteome</keyword>
<dbReference type="PROSITE" id="PS00108">
    <property type="entry name" value="PROTEIN_KINASE_ST"/>
    <property type="match status" value="1"/>
</dbReference>
<dbReference type="InterPro" id="IPR017441">
    <property type="entry name" value="Protein_kinase_ATP_BS"/>
</dbReference>
<evidence type="ECO:0000256" key="2">
    <source>
        <dbReference type="ARBA" id="ARBA00022840"/>
    </source>
</evidence>
<accession>A0A8S1UHK4</accession>
<dbReference type="EMBL" id="CAJJDP010000043">
    <property type="protein sequence ID" value="CAD8163687.1"/>
    <property type="molecule type" value="Genomic_DNA"/>
</dbReference>
<feature type="transmembrane region" description="Helical" evidence="4">
    <location>
        <begin position="309"/>
        <end position="328"/>
    </location>
</feature>
<dbReference type="GO" id="GO:0005634">
    <property type="term" value="C:nucleus"/>
    <property type="evidence" value="ECO:0007669"/>
    <property type="project" value="TreeGrafter"/>
</dbReference>
<dbReference type="InterPro" id="IPR000719">
    <property type="entry name" value="Prot_kinase_dom"/>
</dbReference>
<dbReference type="GO" id="GO:0004674">
    <property type="term" value="F:protein serine/threonine kinase activity"/>
    <property type="evidence" value="ECO:0007669"/>
    <property type="project" value="TreeGrafter"/>
</dbReference>
<keyword evidence="1 3" id="KW-0547">Nucleotide-binding</keyword>
<evidence type="ECO:0000256" key="4">
    <source>
        <dbReference type="SAM" id="Phobius"/>
    </source>
</evidence>
<keyword evidence="2 3" id="KW-0067">ATP-binding</keyword>
<dbReference type="GO" id="GO:0005737">
    <property type="term" value="C:cytoplasm"/>
    <property type="evidence" value="ECO:0007669"/>
    <property type="project" value="TreeGrafter"/>
</dbReference>
<evidence type="ECO:0000256" key="1">
    <source>
        <dbReference type="ARBA" id="ARBA00022741"/>
    </source>
</evidence>
<organism evidence="6 7">
    <name type="scientific">Paramecium octaurelia</name>
    <dbReference type="NCBI Taxonomy" id="43137"/>
    <lineage>
        <taxon>Eukaryota</taxon>
        <taxon>Sar</taxon>
        <taxon>Alveolata</taxon>
        <taxon>Ciliophora</taxon>
        <taxon>Intramacronucleata</taxon>
        <taxon>Oligohymenophorea</taxon>
        <taxon>Peniculida</taxon>
        <taxon>Parameciidae</taxon>
        <taxon>Paramecium</taxon>
    </lineage>
</organism>
<feature type="transmembrane region" description="Helical" evidence="4">
    <location>
        <begin position="388"/>
        <end position="410"/>
    </location>
</feature>
<dbReference type="GO" id="GO:0044773">
    <property type="term" value="P:mitotic DNA damage checkpoint signaling"/>
    <property type="evidence" value="ECO:0007669"/>
    <property type="project" value="TreeGrafter"/>
</dbReference>
<evidence type="ECO:0000313" key="7">
    <source>
        <dbReference type="Proteomes" id="UP000683925"/>
    </source>
</evidence>
<dbReference type="Proteomes" id="UP000683925">
    <property type="component" value="Unassembled WGS sequence"/>
</dbReference>
<dbReference type="GO" id="GO:0005524">
    <property type="term" value="F:ATP binding"/>
    <property type="evidence" value="ECO:0007669"/>
    <property type="project" value="UniProtKB-UniRule"/>
</dbReference>
<comment type="caution">
    <text evidence="6">The sequence shown here is derived from an EMBL/GenBank/DDBJ whole genome shotgun (WGS) entry which is preliminary data.</text>
</comment>
<protein>
    <recommendedName>
        <fullName evidence="5">Protein kinase domain-containing protein</fullName>
    </recommendedName>
</protein>
<evidence type="ECO:0000259" key="5">
    <source>
        <dbReference type="PROSITE" id="PS50011"/>
    </source>
</evidence>
<dbReference type="InterPro" id="IPR008271">
    <property type="entry name" value="Ser/Thr_kinase_AS"/>
</dbReference>
<dbReference type="PROSITE" id="PS00107">
    <property type="entry name" value="PROTEIN_KINASE_ATP"/>
    <property type="match status" value="1"/>
</dbReference>
<evidence type="ECO:0000256" key="3">
    <source>
        <dbReference type="PROSITE-ProRule" id="PRU10141"/>
    </source>
</evidence>
<evidence type="ECO:0000313" key="6">
    <source>
        <dbReference type="EMBL" id="CAD8163687.1"/>
    </source>
</evidence>
<keyword evidence="4" id="KW-0812">Transmembrane</keyword>
<feature type="binding site" evidence="3">
    <location>
        <position position="37"/>
    </location>
    <ligand>
        <name>ATP</name>
        <dbReference type="ChEBI" id="CHEBI:30616"/>
    </ligand>
</feature>
<dbReference type="SMART" id="SM00220">
    <property type="entry name" value="S_TKc"/>
    <property type="match status" value="1"/>
</dbReference>
<dbReference type="PROSITE" id="PS50011">
    <property type="entry name" value="PROTEIN_KINASE_DOM"/>
    <property type="match status" value="1"/>
</dbReference>
<dbReference type="AlphaFoldDB" id="A0A8S1UHK4"/>